<name>A0A942UZC4_9FIRM</name>
<evidence type="ECO:0000313" key="9">
    <source>
        <dbReference type="Proteomes" id="UP000724672"/>
    </source>
</evidence>
<dbReference type="Pfam" id="PF00359">
    <property type="entry name" value="PTS_EIIA_2"/>
    <property type="match status" value="1"/>
</dbReference>
<evidence type="ECO:0000313" key="8">
    <source>
        <dbReference type="EMBL" id="MBS4538347.1"/>
    </source>
</evidence>
<reference evidence="8" key="1">
    <citation type="submission" date="2019-12" db="EMBL/GenBank/DDBJ databases">
        <title>Clostridiaceae gen. nov. sp. nov., isolated from sediment in Xinjiang, China.</title>
        <authorList>
            <person name="Zhang R."/>
        </authorList>
    </citation>
    <scope>NUCLEOTIDE SEQUENCE</scope>
    <source>
        <strain evidence="8">D2Q-11</strain>
    </source>
</reference>
<keyword evidence="2" id="KW-0813">Transport</keyword>
<dbReference type="Gene3D" id="3.40.930.10">
    <property type="entry name" value="Mannitol-specific EII, Chain A"/>
    <property type="match status" value="1"/>
</dbReference>
<comment type="subcellular location">
    <subcellularLocation>
        <location evidence="1">Cytoplasm</location>
    </subcellularLocation>
</comment>
<dbReference type="RefSeq" id="WP_203366272.1">
    <property type="nucleotide sequence ID" value="NZ_WSFT01000031.1"/>
</dbReference>
<evidence type="ECO:0000259" key="7">
    <source>
        <dbReference type="PROSITE" id="PS51094"/>
    </source>
</evidence>
<keyword evidence="9" id="KW-1185">Reference proteome</keyword>
<evidence type="ECO:0000256" key="6">
    <source>
        <dbReference type="ARBA" id="ARBA00022683"/>
    </source>
</evidence>
<keyword evidence="5 8" id="KW-0808">Transferase</keyword>
<dbReference type="InterPro" id="IPR004715">
    <property type="entry name" value="PTS_IIA_fruc"/>
</dbReference>
<protein>
    <submittedName>
        <fullName evidence="8">Fructose PTS transporter subunit IIA</fullName>
        <ecNumber evidence="8">2.7.1.202</ecNumber>
    </submittedName>
</protein>
<dbReference type="GO" id="GO:0008982">
    <property type="term" value="F:protein-N(PI)-phosphohistidine-sugar phosphotransferase activity"/>
    <property type="evidence" value="ECO:0007669"/>
    <property type="project" value="InterPro"/>
</dbReference>
<evidence type="ECO:0000256" key="1">
    <source>
        <dbReference type="ARBA" id="ARBA00004496"/>
    </source>
</evidence>
<comment type="caution">
    <text evidence="8">The sequence shown here is derived from an EMBL/GenBank/DDBJ whole genome shotgun (WGS) entry which is preliminary data.</text>
</comment>
<evidence type="ECO:0000256" key="5">
    <source>
        <dbReference type="ARBA" id="ARBA00022679"/>
    </source>
</evidence>
<proteinExistence type="predicted"/>
<dbReference type="SUPFAM" id="SSF55804">
    <property type="entry name" value="Phoshotransferase/anion transport protein"/>
    <property type="match status" value="1"/>
</dbReference>
<keyword evidence="4" id="KW-0762">Sugar transport</keyword>
<accession>A0A942UZC4</accession>
<evidence type="ECO:0000256" key="2">
    <source>
        <dbReference type="ARBA" id="ARBA00022448"/>
    </source>
</evidence>
<dbReference type="FunFam" id="3.40.930.10:FF:000009">
    <property type="entry name" value="PTS system, fructose specific IIABC component"/>
    <property type="match status" value="1"/>
</dbReference>
<gene>
    <name evidence="8" type="ORF">GOQ27_07715</name>
</gene>
<dbReference type="Proteomes" id="UP000724672">
    <property type="component" value="Unassembled WGS sequence"/>
</dbReference>
<dbReference type="PANTHER" id="PTHR47738:SF2">
    <property type="entry name" value="PTS SYSTEM FRUCTOSE-LIKE EIIA COMPONENT"/>
    <property type="match status" value="1"/>
</dbReference>
<dbReference type="GO" id="GO:0005737">
    <property type="term" value="C:cytoplasm"/>
    <property type="evidence" value="ECO:0007669"/>
    <property type="project" value="UniProtKB-SubCell"/>
</dbReference>
<dbReference type="GO" id="GO:0009401">
    <property type="term" value="P:phosphoenolpyruvate-dependent sugar phosphotransferase system"/>
    <property type="evidence" value="ECO:0007669"/>
    <property type="project" value="UniProtKB-KW"/>
</dbReference>
<organism evidence="8 9">
    <name type="scientific">Anaeromonas frigoriresistens</name>
    <dbReference type="NCBI Taxonomy" id="2683708"/>
    <lineage>
        <taxon>Bacteria</taxon>
        <taxon>Bacillati</taxon>
        <taxon>Bacillota</taxon>
        <taxon>Tissierellia</taxon>
        <taxon>Tissierellales</taxon>
        <taxon>Thermohalobacteraceae</taxon>
        <taxon>Anaeromonas</taxon>
    </lineage>
</organism>
<keyword evidence="3" id="KW-0597">Phosphoprotein</keyword>
<keyword evidence="6" id="KW-0598">Phosphotransferase system</keyword>
<evidence type="ECO:0000256" key="3">
    <source>
        <dbReference type="ARBA" id="ARBA00022553"/>
    </source>
</evidence>
<dbReference type="EMBL" id="WSFT01000031">
    <property type="protein sequence ID" value="MBS4538347.1"/>
    <property type="molecule type" value="Genomic_DNA"/>
</dbReference>
<dbReference type="InterPro" id="IPR002178">
    <property type="entry name" value="PTS_EIIA_type-2_dom"/>
</dbReference>
<dbReference type="PANTHER" id="PTHR47738">
    <property type="entry name" value="PTS SYSTEM FRUCTOSE-LIKE EIIA COMPONENT-RELATED"/>
    <property type="match status" value="1"/>
</dbReference>
<evidence type="ECO:0000256" key="4">
    <source>
        <dbReference type="ARBA" id="ARBA00022597"/>
    </source>
</evidence>
<dbReference type="CDD" id="cd00211">
    <property type="entry name" value="PTS_IIA_fru"/>
    <property type="match status" value="1"/>
</dbReference>
<sequence>MKGLINEELIYLDLKEDTQLQVLEKLSEALYKENRIFSKEDFLKGVLAREEEITTGFGNGFAIPHCKGQSVKTPSIAIGRTENLVKWNAIDDKGVNFIILIAVPEENKDNIHLKIISKLASKLIDEEFREKLHRTTSKDEIIQNIIDIKIEEGM</sequence>
<dbReference type="InterPro" id="IPR016152">
    <property type="entry name" value="PTrfase/Anion_transptr"/>
</dbReference>
<dbReference type="PROSITE" id="PS51094">
    <property type="entry name" value="PTS_EIIA_TYPE_2"/>
    <property type="match status" value="1"/>
</dbReference>
<dbReference type="InterPro" id="IPR051541">
    <property type="entry name" value="PTS_SugarTrans_NitroReg"/>
</dbReference>
<dbReference type="AlphaFoldDB" id="A0A942UZC4"/>
<dbReference type="NCBIfam" id="TIGR00848">
    <property type="entry name" value="fruA"/>
    <property type="match status" value="1"/>
</dbReference>
<feature type="domain" description="PTS EIIA type-2" evidence="7">
    <location>
        <begin position="3"/>
        <end position="149"/>
    </location>
</feature>
<dbReference type="GO" id="GO:0016020">
    <property type="term" value="C:membrane"/>
    <property type="evidence" value="ECO:0007669"/>
    <property type="project" value="InterPro"/>
</dbReference>
<dbReference type="EC" id="2.7.1.202" evidence="8"/>